<dbReference type="InterPro" id="IPR007730">
    <property type="entry name" value="SPOR-like_dom"/>
</dbReference>
<keyword evidence="3" id="KW-1185">Reference proteome</keyword>
<dbReference type="RefSeq" id="WP_258814051.1">
    <property type="nucleotide sequence ID" value="NZ_JANUGU010000010.1"/>
</dbReference>
<accession>A0ABT2D3N5</accession>
<name>A0ABT2D3N5_9BURK</name>
<comment type="caution">
    <text evidence="2">The sequence shown here is derived from an EMBL/GenBank/DDBJ whole genome shotgun (WGS) entry which is preliminary data.</text>
</comment>
<feature type="domain" description="SPOR" evidence="1">
    <location>
        <begin position="132"/>
        <end position="194"/>
    </location>
</feature>
<evidence type="ECO:0000259" key="1">
    <source>
        <dbReference type="Pfam" id="PF05036"/>
    </source>
</evidence>
<protein>
    <submittedName>
        <fullName evidence="2">SPOR domain-containing protein</fullName>
    </submittedName>
</protein>
<dbReference type="Proteomes" id="UP001204621">
    <property type="component" value="Unassembled WGS sequence"/>
</dbReference>
<dbReference type="Pfam" id="PF05036">
    <property type="entry name" value="SPOR"/>
    <property type="match status" value="1"/>
</dbReference>
<organism evidence="2 3">
    <name type="scientific">Massilia terrae</name>
    <dbReference type="NCBI Taxonomy" id="1811224"/>
    <lineage>
        <taxon>Bacteria</taxon>
        <taxon>Pseudomonadati</taxon>
        <taxon>Pseudomonadota</taxon>
        <taxon>Betaproteobacteria</taxon>
        <taxon>Burkholderiales</taxon>
        <taxon>Oxalobacteraceae</taxon>
        <taxon>Telluria group</taxon>
        <taxon>Massilia</taxon>
    </lineage>
</organism>
<evidence type="ECO:0000313" key="3">
    <source>
        <dbReference type="Proteomes" id="UP001204621"/>
    </source>
</evidence>
<reference evidence="2 3" key="1">
    <citation type="submission" date="2022-08" db="EMBL/GenBank/DDBJ databases">
        <title>Reclassification of Massilia species as members of the genera Telluria, Duganella, Pseudoduganella, Mokoshia gen. nov. and Zemynaea gen. nov. using orthogonal and non-orthogonal genome-based approaches.</title>
        <authorList>
            <person name="Bowman J.P."/>
        </authorList>
    </citation>
    <scope>NUCLEOTIDE SEQUENCE [LARGE SCALE GENOMIC DNA]</scope>
    <source>
        <strain evidence="2 3">JCM 31606</strain>
    </source>
</reference>
<proteinExistence type="predicted"/>
<gene>
    <name evidence="2" type="ORF">NX778_22540</name>
</gene>
<dbReference type="Gene3D" id="3.30.70.1070">
    <property type="entry name" value="Sporulation related repeat"/>
    <property type="match status" value="1"/>
</dbReference>
<sequence>MLKFFFWILVGLNAVLFAYGRGYLGKPNGEEHEPARVRNQLEPQRVKMLAAEDAQAASAGAPATSEAASAAAAVSAPPAPAPAPAAAVACTEVGPLSASDAHRFETRVARLDLGNKQTQSTVQYQEVTSRLVYIPSQGSKEAADKKAAELRDLGITNFFIINGDSPYKYGISLGLFKSETSAQAMLASLNKQGVHSARIAPRGPMGTRTVYQFRGIDAATKAKIVEIADRYDSADVKACK</sequence>
<dbReference type="EMBL" id="JANUGU010000010">
    <property type="protein sequence ID" value="MCS0660854.1"/>
    <property type="molecule type" value="Genomic_DNA"/>
</dbReference>
<dbReference type="InterPro" id="IPR036680">
    <property type="entry name" value="SPOR-like_sf"/>
</dbReference>
<evidence type="ECO:0000313" key="2">
    <source>
        <dbReference type="EMBL" id="MCS0660854.1"/>
    </source>
</evidence>